<feature type="compositionally biased region" description="Low complexity" evidence="1">
    <location>
        <begin position="11"/>
        <end position="22"/>
    </location>
</feature>
<evidence type="ECO:0000256" key="1">
    <source>
        <dbReference type="SAM" id="MobiDB-lite"/>
    </source>
</evidence>
<dbReference type="EMBL" id="PDCK01000039">
    <property type="protein sequence ID" value="PRQ57393.1"/>
    <property type="molecule type" value="Genomic_DNA"/>
</dbReference>
<dbReference type="PANTHER" id="PTHR34835">
    <property type="entry name" value="OS07G0283600 PROTEIN-RELATED"/>
    <property type="match status" value="1"/>
</dbReference>
<organism evidence="3 4">
    <name type="scientific">Rosa chinensis</name>
    <name type="common">China rose</name>
    <dbReference type="NCBI Taxonomy" id="74649"/>
    <lineage>
        <taxon>Eukaryota</taxon>
        <taxon>Viridiplantae</taxon>
        <taxon>Streptophyta</taxon>
        <taxon>Embryophyta</taxon>
        <taxon>Tracheophyta</taxon>
        <taxon>Spermatophyta</taxon>
        <taxon>Magnoliopsida</taxon>
        <taxon>eudicotyledons</taxon>
        <taxon>Gunneridae</taxon>
        <taxon>Pentapetalae</taxon>
        <taxon>rosids</taxon>
        <taxon>fabids</taxon>
        <taxon>Rosales</taxon>
        <taxon>Rosaceae</taxon>
        <taxon>Rosoideae</taxon>
        <taxon>Rosoideae incertae sedis</taxon>
        <taxon>Rosa</taxon>
    </lineage>
</organism>
<evidence type="ECO:0000256" key="2">
    <source>
        <dbReference type="SAM" id="Phobius"/>
    </source>
</evidence>
<name>A0A2P6SFE9_ROSCH</name>
<dbReference type="Gramene" id="PRQ57393">
    <property type="protein sequence ID" value="PRQ57393"/>
    <property type="gene ID" value="RchiOBHm_Chr1g0347831"/>
</dbReference>
<reference evidence="3 4" key="1">
    <citation type="journal article" date="2018" name="Nat. Genet.">
        <title>The Rosa genome provides new insights in the design of modern roses.</title>
        <authorList>
            <person name="Bendahmane M."/>
        </authorList>
    </citation>
    <scope>NUCLEOTIDE SEQUENCE [LARGE SCALE GENOMIC DNA]</scope>
    <source>
        <strain evidence="4">cv. Old Blush</strain>
    </source>
</reference>
<feature type="transmembrane region" description="Helical" evidence="2">
    <location>
        <begin position="266"/>
        <end position="285"/>
    </location>
</feature>
<dbReference type="AlphaFoldDB" id="A0A2P6SFE9"/>
<evidence type="ECO:0000313" key="3">
    <source>
        <dbReference type="EMBL" id="PRQ57393.1"/>
    </source>
</evidence>
<dbReference type="PANTHER" id="PTHR34835:SF34">
    <property type="entry name" value="OS08G0555500 PROTEIN"/>
    <property type="match status" value="1"/>
</dbReference>
<evidence type="ECO:0008006" key="5">
    <source>
        <dbReference type="Google" id="ProtNLM"/>
    </source>
</evidence>
<keyword evidence="2" id="KW-0812">Transmembrane</keyword>
<dbReference type="OMA" id="LMISHEY"/>
<keyword evidence="2" id="KW-1133">Transmembrane helix</keyword>
<sequence length="326" mass="36944">MYKRVRDATPSKSGSSCSSDESSPLKNPKKRMKKLASAVNEEQTGDTEITIRGDCQEDGKNGSFHNSSGEVPIRIRVAGRAKEFKRTVGKLSNEKVLAISDMGFGNIFMFRCSKLNLHLCQMLVDNFDVGSSCMKIHGRHLMISHEYFKWVMNVRDGSCEVDLAGCLNDADIVQLKSMICGSDSEISIDRLRSLVLETESANDIFKISFCLYAIGTLLCPTGDDHVDPRYLLPLREPSTIHSKKWASYFFMKLVEGVSSYQSRRCLLVSGCIVFLQLFYMDVVAYSQLFRMVMVLNMTTWEHGKATWEVMVLNMTKRRFVKRENSI</sequence>
<proteinExistence type="predicted"/>
<protein>
    <recommendedName>
        <fullName evidence="5">Aminotransferase-like, plant mobile domain-containing protein</fullName>
    </recommendedName>
</protein>
<keyword evidence="4" id="KW-1185">Reference proteome</keyword>
<comment type="caution">
    <text evidence="3">The sequence shown here is derived from an EMBL/GenBank/DDBJ whole genome shotgun (WGS) entry which is preliminary data.</text>
</comment>
<evidence type="ECO:0000313" key="4">
    <source>
        <dbReference type="Proteomes" id="UP000238479"/>
    </source>
</evidence>
<gene>
    <name evidence="3" type="ORF">RchiOBHm_Chr1g0347831</name>
</gene>
<keyword evidence="2" id="KW-0472">Membrane</keyword>
<accession>A0A2P6SFE9</accession>
<feature type="region of interest" description="Disordered" evidence="1">
    <location>
        <begin position="1"/>
        <end position="46"/>
    </location>
</feature>
<dbReference type="Proteomes" id="UP000238479">
    <property type="component" value="Chromosome 1"/>
</dbReference>